<dbReference type="EMBL" id="JBBNFP010000001">
    <property type="protein sequence ID" value="MEQ2485452.1"/>
    <property type="molecule type" value="Genomic_DNA"/>
</dbReference>
<name>A0ABV1FM24_9BACT</name>
<feature type="chain" id="PRO_5045414082" evidence="1">
    <location>
        <begin position="23"/>
        <end position="453"/>
    </location>
</feature>
<feature type="signal peptide" evidence="1">
    <location>
        <begin position="1"/>
        <end position="22"/>
    </location>
</feature>
<dbReference type="SUPFAM" id="SSF50939">
    <property type="entry name" value="Sialidases"/>
    <property type="match status" value="1"/>
</dbReference>
<dbReference type="Proteomes" id="UP001487296">
    <property type="component" value="Unassembled WGS sequence"/>
</dbReference>
<evidence type="ECO:0000313" key="4">
    <source>
        <dbReference type="EMBL" id="MEQ2485452.1"/>
    </source>
</evidence>
<protein>
    <submittedName>
        <fullName evidence="4">DUF6242 domain-containing protein</fullName>
    </submittedName>
</protein>
<comment type="caution">
    <text evidence="4">The sequence shown here is derived from an EMBL/GenBank/DDBJ whole genome shotgun (WGS) entry which is preliminary data.</text>
</comment>
<keyword evidence="1" id="KW-0732">Signal</keyword>
<dbReference type="PROSITE" id="PS51257">
    <property type="entry name" value="PROKAR_LIPOPROTEIN"/>
    <property type="match status" value="1"/>
</dbReference>
<sequence>MIKKLFSLLIIVAAMVSLTSCLSDTDVEVTYYDDTAITAFSLGTINRYNHTTKTDGTGDSIYVTKIAGSSYKFYIDQVNALIYNPDSLPVNCDAKHVICSFSTKNGGVVMLKLKDMWGRDSIGYYQSTDSIDLSTPIKVRVYSNRGNAYKEYVLKLNVHKQTGDEFAWGKATAEGADQLGARRFAQLGNSMWLFCQASDKTIGYQLVNGSWQKASELEGDDAYKSVATLGNSLYTYSNGYLYQSADGVNWSKMDTPNQIKQIIGGSGSRLYALTTSGLAYTTDGQTWVNDALDSNADALPESDINLVAMPSKVNANTNNLTLIGNRNGKTVVWTKVEENGEHADNNAWALLPEDSYNQKTLPCLEGLQVVVYDGGLLATGSSTSLFYKSLDHGLTWSSVDLYATPIIQADPTAAALFCDSNNILYFSKAQLSTVLSGRLARLGWKTEQTSFNK</sequence>
<dbReference type="RefSeq" id="WP_215759093.1">
    <property type="nucleotide sequence ID" value="NZ_JAHKBE010000006.1"/>
</dbReference>
<dbReference type="InterPro" id="IPR046209">
    <property type="entry name" value="DUF6242_N"/>
</dbReference>
<accession>A0ABV1FM24</accession>
<dbReference type="Pfam" id="PF19755">
    <property type="entry name" value="DUF6242"/>
    <property type="match status" value="1"/>
</dbReference>
<gene>
    <name evidence="4" type="ORF">AAAT34_00095</name>
</gene>
<keyword evidence="5" id="KW-1185">Reference proteome</keyword>
<dbReference type="InterPro" id="IPR036278">
    <property type="entry name" value="Sialidase_sf"/>
</dbReference>
<evidence type="ECO:0000313" key="5">
    <source>
        <dbReference type="Proteomes" id="UP001487296"/>
    </source>
</evidence>
<organism evidence="4 5">
    <name type="scientific">Hallella faecis</name>
    <dbReference type="NCBI Taxonomy" id="2841596"/>
    <lineage>
        <taxon>Bacteria</taxon>
        <taxon>Pseudomonadati</taxon>
        <taxon>Bacteroidota</taxon>
        <taxon>Bacteroidia</taxon>
        <taxon>Bacteroidales</taxon>
        <taxon>Prevotellaceae</taxon>
        <taxon>Hallella</taxon>
    </lineage>
</organism>
<proteinExistence type="predicted"/>
<evidence type="ECO:0000259" key="3">
    <source>
        <dbReference type="Pfam" id="PF25852"/>
    </source>
</evidence>
<evidence type="ECO:0000256" key="1">
    <source>
        <dbReference type="SAM" id="SignalP"/>
    </source>
</evidence>
<dbReference type="Pfam" id="PF25852">
    <property type="entry name" value="DUF6242_C"/>
    <property type="match status" value="1"/>
</dbReference>
<evidence type="ECO:0000259" key="2">
    <source>
        <dbReference type="Pfam" id="PF19755"/>
    </source>
</evidence>
<reference evidence="4 5" key="1">
    <citation type="submission" date="2024-04" db="EMBL/GenBank/DDBJ databases">
        <title>Human intestinal bacterial collection.</title>
        <authorList>
            <person name="Pauvert C."/>
            <person name="Hitch T.C.A."/>
            <person name="Clavel T."/>
        </authorList>
    </citation>
    <scope>NUCLEOTIDE SEQUENCE [LARGE SCALE GENOMIC DNA]</scope>
    <source>
        <strain evidence="4 5">CLA-AA-H145</strain>
    </source>
</reference>
<dbReference type="InterPro" id="IPR058667">
    <property type="entry name" value="DUF6242_C"/>
</dbReference>
<feature type="domain" description="DUF6242" evidence="3">
    <location>
        <begin position="163"/>
        <end position="447"/>
    </location>
</feature>
<feature type="domain" description="DUF6242" evidence="2">
    <location>
        <begin position="40"/>
        <end position="156"/>
    </location>
</feature>